<keyword evidence="3" id="KW-0378">Hydrolase</keyword>
<feature type="transmembrane region" description="Helical" evidence="1">
    <location>
        <begin position="117"/>
        <end position="141"/>
    </location>
</feature>
<keyword evidence="1" id="KW-1133">Transmembrane helix</keyword>
<evidence type="ECO:0000259" key="2">
    <source>
        <dbReference type="Pfam" id="PF02517"/>
    </source>
</evidence>
<proteinExistence type="predicted"/>
<feature type="transmembrane region" description="Helical" evidence="1">
    <location>
        <begin position="7"/>
        <end position="31"/>
    </location>
</feature>
<evidence type="ECO:0000313" key="3">
    <source>
        <dbReference type="EMBL" id="HIV00557.1"/>
    </source>
</evidence>
<keyword evidence="1" id="KW-0472">Membrane</keyword>
<feature type="transmembrane region" description="Helical" evidence="1">
    <location>
        <begin position="348"/>
        <end position="369"/>
    </location>
</feature>
<feature type="transmembrane region" description="Helical" evidence="1">
    <location>
        <begin position="81"/>
        <end position="105"/>
    </location>
</feature>
<dbReference type="Proteomes" id="UP000886891">
    <property type="component" value="Unassembled WGS sequence"/>
</dbReference>
<dbReference type="AlphaFoldDB" id="A0A9D1NCF8"/>
<keyword evidence="3" id="KW-0482">Metalloprotease</keyword>
<keyword evidence="3" id="KW-0645">Protease</keyword>
<dbReference type="Pfam" id="PF02517">
    <property type="entry name" value="Rce1-like"/>
    <property type="match status" value="1"/>
</dbReference>
<dbReference type="GO" id="GO:0080120">
    <property type="term" value="P:CAAX-box protein maturation"/>
    <property type="evidence" value="ECO:0007669"/>
    <property type="project" value="UniProtKB-ARBA"/>
</dbReference>
<gene>
    <name evidence="3" type="ORF">IAB14_05565</name>
</gene>
<feature type="domain" description="CAAX prenyl protease 2/Lysostaphin resistance protein A-like" evidence="2">
    <location>
        <begin position="127"/>
        <end position="214"/>
    </location>
</feature>
<sequence length="372" mass="41294">MTRSVKFGLIFFCSTAGLLFMRILFSFIALSDNLLNWMFSLLMQGVFLGLVPYLLYRALFRGEKSFLADCRVRPKVHPLSYLIAFVLGLLCFVINMAVSTLWYILMQTAGYTYSSSVGTIFSSPEVLIFEILFTAVMPALFEELVDRGVLLAALDDLPGDKIKILIIGIGFGLVHQNAPQLVPTMVGGLIMAYMAVKSDSIVPGMIVHFLNNFLVILVDFGDQKGNIIGKIYYAFWEFYAQNLLVMLAIAAVLTAATVGLLKVFAKINLPYRKQRPAALSIPSADAEFERIYRMSAGRPMPHDTPEAAPYVTTIGYDGFVRRVPRPDMAAPQTQQPPLPQAKRGSGDYVFVVLAFAMTAVTTVITYFWGVLR</sequence>
<protein>
    <submittedName>
        <fullName evidence="3">CPBP family intramembrane metalloprotease</fullName>
    </submittedName>
</protein>
<dbReference type="GO" id="GO:0008237">
    <property type="term" value="F:metallopeptidase activity"/>
    <property type="evidence" value="ECO:0007669"/>
    <property type="project" value="UniProtKB-KW"/>
</dbReference>
<dbReference type="PANTHER" id="PTHR36435">
    <property type="entry name" value="SLR1288 PROTEIN"/>
    <property type="match status" value="1"/>
</dbReference>
<reference evidence="3" key="2">
    <citation type="journal article" date="2021" name="PeerJ">
        <title>Extensive microbial diversity within the chicken gut microbiome revealed by metagenomics and culture.</title>
        <authorList>
            <person name="Gilroy R."/>
            <person name="Ravi A."/>
            <person name="Getino M."/>
            <person name="Pursley I."/>
            <person name="Horton D.L."/>
            <person name="Alikhan N.F."/>
            <person name="Baker D."/>
            <person name="Gharbi K."/>
            <person name="Hall N."/>
            <person name="Watson M."/>
            <person name="Adriaenssens E.M."/>
            <person name="Foster-Nyarko E."/>
            <person name="Jarju S."/>
            <person name="Secka A."/>
            <person name="Antonio M."/>
            <person name="Oren A."/>
            <person name="Chaudhuri R.R."/>
            <person name="La Ragione R."/>
            <person name="Hildebrand F."/>
            <person name="Pallen M.J."/>
        </authorList>
    </citation>
    <scope>NUCLEOTIDE SEQUENCE</scope>
    <source>
        <strain evidence="3">23406</strain>
    </source>
</reference>
<reference evidence="3" key="1">
    <citation type="submission" date="2020-10" db="EMBL/GenBank/DDBJ databases">
        <authorList>
            <person name="Gilroy R."/>
        </authorList>
    </citation>
    <scope>NUCLEOTIDE SEQUENCE</scope>
    <source>
        <strain evidence="3">23406</strain>
    </source>
</reference>
<organism evidence="3 4">
    <name type="scientific">Candidatus Stercoripulliclostridium merdipullorum</name>
    <dbReference type="NCBI Taxonomy" id="2840952"/>
    <lineage>
        <taxon>Bacteria</taxon>
        <taxon>Bacillati</taxon>
        <taxon>Bacillota</taxon>
        <taxon>Clostridia</taxon>
        <taxon>Eubacteriales</taxon>
        <taxon>Candidatus Stercoripulliclostridium</taxon>
    </lineage>
</organism>
<dbReference type="PANTHER" id="PTHR36435:SF1">
    <property type="entry name" value="CAAX AMINO TERMINAL PROTEASE FAMILY PROTEIN"/>
    <property type="match status" value="1"/>
</dbReference>
<evidence type="ECO:0000313" key="4">
    <source>
        <dbReference type="Proteomes" id="UP000886891"/>
    </source>
</evidence>
<accession>A0A9D1NCF8</accession>
<dbReference type="GO" id="GO:0004175">
    <property type="term" value="F:endopeptidase activity"/>
    <property type="evidence" value="ECO:0007669"/>
    <property type="project" value="UniProtKB-ARBA"/>
</dbReference>
<keyword evidence="1" id="KW-0812">Transmembrane</keyword>
<comment type="caution">
    <text evidence="3">The sequence shown here is derived from an EMBL/GenBank/DDBJ whole genome shotgun (WGS) entry which is preliminary data.</text>
</comment>
<name>A0A9D1NCF8_9FIRM</name>
<evidence type="ECO:0000256" key="1">
    <source>
        <dbReference type="SAM" id="Phobius"/>
    </source>
</evidence>
<dbReference type="EMBL" id="DVOH01000040">
    <property type="protein sequence ID" value="HIV00557.1"/>
    <property type="molecule type" value="Genomic_DNA"/>
</dbReference>
<feature type="transmembrane region" description="Helical" evidence="1">
    <location>
        <begin position="238"/>
        <end position="265"/>
    </location>
</feature>
<dbReference type="InterPro" id="IPR052710">
    <property type="entry name" value="CAAX_protease"/>
</dbReference>
<feature type="transmembrane region" description="Helical" evidence="1">
    <location>
        <begin position="201"/>
        <end position="218"/>
    </location>
</feature>
<feature type="transmembrane region" description="Helical" evidence="1">
    <location>
        <begin position="37"/>
        <end position="60"/>
    </location>
</feature>
<dbReference type="InterPro" id="IPR003675">
    <property type="entry name" value="Rce1/LyrA-like_dom"/>
</dbReference>